<dbReference type="AlphaFoldDB" id="A0A2P2MVV6"/>
<sequence>MRCCHNDSKLFKSNRNHTFMCSHLQVKISSFNSKEMSMILRPYHVH</sequence>
<proteinExistence type="predicted"/>
<evidence type="ECO:0000313" key="1">
    <source>
        <dbReference type="EMBL" id="MBX34340.1"/>
    </source>
</evidence>
<dbReference type="EMBL" id="GGEC01053856">
    <property type="protein sequence ID" value="MBX34340.1"/>
    <property type="molecule type" value="Transcribed_RNA"/>
</dbReference>
<organism evidence="1">
    <name type="scientific">Rhizophora mucronata</name>
    <name type="common">Asiatic mangrove</name>
    <dbReference type="NCBI Taxonomy" id="61149"/>
    <lineage>
        <taxon>Eukaryota</taxon>
        <taxon>Viridiplantae</taxon>
        <taxon>Streptophyta</taxon>
        <taxon>Embryophyta</taxon>
        <taxon>Tracheophyta</taxon>
        <taxon>Spermatophyta</taxon>
        <taxon>Magnoliopsida</taxon>
        <taxon>eudicotyledons</taxon>
        <taxon>Gunneridae</taxon>
        <taxon>Pentapetalae</taxon>
        <taxon>rosids</taxon>
        <taxon>fabids</taxon>
        <taxon>Malpighiales</taxon>
        <taxon>Rhizophoraceae</taxon>
        <taxon>Rhizophora</taxon>
    </lineage>
</organism>
<reference evidence="1" key="1">
    <citation type="submission" date="2018-02" db="EMBL/GenBank/DDBJ databases">
        <title>Rhizophora mucronata_Transcriptome.</title>
        <authorList>
            <person name="Meera S.P."/>
            <person name="Sreeshan A."/>
            <person name="Augustine A."/>
        </authorList>
    </citation>
    <scope>NUCLEOTIDE SEQUENCE</scope>
    <source>
        <tissue evidence="1">Leaf</tissue>
    </source>
</reference>
<protein>
    <submittedName>
        <fullName evidence="1">Uncharacterized protein</fullName>
    </submittedName>
</protein>
<accession>A0A2P2MVV6</accession>
<name>A0A2P2MVV6_RHIMU</name>